<name>A0A1B0ZZZ8_9RHOB</name>
<dbReference type="GeneID" id="28248889"/>
<dbReference type="Proteomes" id="UP000013243">
    <property type="component" value="Chromosome"/>
</dbReference>
<evidence type="ECO:0000313" key="2">
    <source>
        <dbReference type="Proteomes" id="UP000013243"/>
    </source>
</evidence>
<accession>A0A1B0ZZZ8</accession>
<dbReference type="EMBL" id="CP015230">
    <property type="protein sequence ID" value="ANP39846.1"/>
    <property type="molecule type" value="Genomic_DNA"/>
</dbReference>
<organism evidence="1 2">
    <name type="scientific">Tritonibacter mobilis F1926</name>
    <dbReference type="NCBI Taxonomy" id="1265309"/>
    <lineage>
        <taxon>Bacteria</taxon>
        <taxon>Pseudomonadati</taxon>
        <taxon>Pseudomonadota</taxon>
        <taxon>Alphaproteobacteria</taxon>
        <taxon>Rhodobacterales</taxon>
        <taxon>Paracoccaceae</taxon>
        <taxon>Tritonibacter</taxon>
    </lineage>
</organism>
<reference evidence="1 2" key="1">
    <citation type="journal article" date="2016" name="ISME J.">
        <title>Global occurrence and heterogeneity of the Roseobacter-clade species Ruegeria mobilis.</title>
        <authorList>
            <person name="Sonnenschein E."/>
            <person name="Gram L."/>
        </authorList>
    </citation>
    <scope>NUCLEOTIDE SEQUENCE [LARGE SCALE GENOMIC DNA]</scope>
    <source>
        <strain evidence="1 2">F1926</strain>
    </source>
</reference>
<proteinExistence type="predicted"/>
<dbReference type="KEGG" id="rmb:K529_003615"/>
<dbReference type="NCBIfam" id="NF041384">
    <property type="entry name" value="YHS_seleno_dom"/>
    <property type="match status" value="1"/>
</dbReference>
<dbReference type="AlphaFoldDB" id="A0A1B0ZZZ8"/>
<dbReference type="OrthoDB" id="344729at2"/>
<sequence length="160" mass="17737">MLTDCLTYILRGTGLAFALGGAVSLLPSTKAKAQTVYVVVQDGLAIGGYDPVSFHVAHEPMKGHEDHALMWKGAVWLFHSAQNQSRFEANPRAFAPRFGGHCAYGLARGKVFEGDPDTWEIVDGQLYLFRTPRGRSLWLEDQNQMIEAAHAEWPDALHQD</sequence>
<dbReference type="RefSeq" id="WP_005612634.1">
    <property type="nucleotide sequence ID" value="NZ_CP015230.1"/>
</dbReference>
<protein>
    <submittedName>
        <fullName evidence="1">Twin-arginine translocation pathway signal protein</fullName>
    </submittedName>
</protein>
<gene>
    <name evidence="1" type="ORF">K529_003615</name>
</gene>
<evidence type="ECO:0000313" key="1">
    <source>
        <dbReference type="EMBL" id="ANP39846.1"/>
    </source>
</evidence>
<dbReference type="STRING" id="1265309.K529_003615"/>